<evidence type="ECO:0000313" key="1">
    <source>
        <dbReference type="EMBL" id="TYJ96634.1"/>
    </source>
</evidence>
<dbReference type="InterPro" id="IPR036397">
    <property type="entry name" value="RNaseH_sf"/>
</dbReference>
<dbReference type="EMBL" id="SSTD01019355">
    <property type="protein sequence ID" value="TYJ96634.1"/>
    <property type="molecule type" value="Genomic_DNA"/>
</dbReference>
<dbReference type="InterPro" id="IPR052160">
    <property type="entry name" value="Gypsy_RT_Integrase-like"/>
</dbReference>
<dbReference type="PANTHER" id="PTHR47266">
    <property type="entry name" value="ENDONUCLEASE-RELATED"/>
    <property type="match status" value="1"/>
</dbReference>
<dbReference type="Proteomes" id="UP000321947">
    <property type="component" value="Unassembled WGS sequence"/>
</dbReference>
<gene>
    <name evidence="1" type="ORF">E5676_scaffold464G00480</name>
</gene>
<evidence type="ECO:0008006" key="3">
    <source>
        <dbReference type="Google" id="ProtNLM"/>
    </source>
</evidence>
<sequence>MFKGDNLSVPNTHTCSPFGIQIMEVILPGWSLSPNSFSPVLAISLLLALSGLFPRCLGNEESIKALKEANTGVCKAHQLGPELEFQLRRIGYYGCKMIQDVVEYVKKSETCLYHANLIYQPLEPLHPTMVSWPFEAWGLYMVGPITPKSSTAHSYILAATDYSSKWVEAIPSRETKKDNVIDFIRTHIIYQYGSSLNYDG</sequence>
<dbReference type="Gene3D" id="3.30.420.10">
    <property type="entry name" value="Ribonuclease H-like superfamily/Ribonuclease H"/>
    <property type="match status" value="1"/>
</dbReference>
<protein>
    <recommendedName>
        <fullName evidence="3">Integrase catalytic domain-containing protein</fullName>
    </recommendedName>
</protein>
<proteinExistence type="predicted"/>
<dbReference type="GO" id="GO:0003676">
    <property type="term" value="F:nucleic acid binding"/>
    <property type="evidence" value="ECO:0007669"/>
    <property type="project" value="InterPro"/>
</dbReference>
<organism evidence="1 2">
    <name type="scientific">Cucumis melo var. makuwa</name>
    <name type="common">Oriental melon</name>
    <dbReference type="NCBI Taxonomy" id="1194695"/>
    <lineage>
        <taxon>Eukaryota</taxon>
        <taxon>Viridiplantae</taxon>
        <taxon>Streptophyta</taxon>
        <taxon>Embryophyta</taxon>
        <taxon>Tracheophyta</taxon>
        <taxon>Spermatophyta</taxon>
        <taxon>Magnoliopsida</taxon>
        <taxon>eudicotyledons</taxon>
        <taxon>Gunneridae</taxon>
        <taxon>Pentapetalae</taxon>
        <taxon>rosids</taxon>
        <taxon>fabids</taxon>
        <taxon>Cucurbitales</taxon>
        <taxon>Cucurbitaceae</taxon>
        <taxon>Benincaseae</taxon>
        <taxon>Cucumis</taxon>
    </lineage>
</organism>
<evidence type="ECO:0000313" key="2">
    <source>
        <dbReference type="Proteomes" id="UP000321947"/>
    </source>
</evidence>
<reference evidence="1 2" key="1">
    <citation type="submission" date="2019-08" db="EMBL/GenBank/DDBJ databases">
        <title>Draft genome sequences of two oriental melons (Cucumis melo L. var makuwa).</title>
        <authorList>
            <person name="Kwon S.-Y."/>
        </authorList>
    </citation>
    <scope>NUCLEOTIDE SEQUENCE [LARGE SCALE GENOMIC DNA]</scope>
    <source>
        <strain evidence="2">cv. Chang Bougi</strain>
        <tissue evidence="1">Leaf</tissue>
    </source>
</reference>
<dbReference type="InterPro" id="IPR012337">
    <property type="entry name" value="RNaseH-like_sf"/>
</dbReference>
<comment type="caution">
    <text evidence="1">The sequence shown here is derived from an EMBL/GenBank/DDBJ whole genome shotgun (WGS) entry which is preliminary data.</text>
</comment>
<dbReference type="SUPFAM" id="SSF53098">
    <property type="entry name" value="Ribonuclease H-like"/>
    <property type="match status" value="1"/>
</dbReference>
<dbReference type="AlphaFoldDB" id="A0A5D3BCD1"/>
<name>A0A5D3BCD1_CUCMM</name>
<accession>A0A5D3BCD1</accession>